<feature type="transmembrane region" description="Helical" evidence="8">
    <location>
        <begin position="127"/>
        <end position="144"/>
    </location>
</feature>
<keyword evidence="4" id="KW-0309">Germination</keyword>
<dbReference type="STRING" id="1888891.DSOL_0241"/>
<organism evidence="9 10">
    <name type="scientific">Desulfosporosinus metallidurans</name>
    <dbReference type="NCBI Taxonomy" id="1888891"/>
    <lineage>
        <taxon>Bacteria</taxon>
        <taxon>Bacillati</taxon>
        <taxon>Bacillota</taxon>
        <taxon>Clostridia</taxon>
        <taxon>Eubacteriales</taxon>
        <taxon>Desulfitobacteriaceae</taxon>
        <taxon>Desulfosporosinus</taxon>
    </lineage>
</organism>
<dbReference type="EMBL" id="MLBF01000001">
    <property type="protein sequence ID" value="OLN34063.1"/>
    <property type="molecule type" value="Genomic_DNA"/>
</dbReference>
<dbReference type="Pfam" id="PF03845">
    <property type="entry name" value="Spore_permease"/>
    <property type="match status" value="1"/>
</dbReference>
<protein>
    <submittedName>
        <fullName evidence="9">Spore germination protein GerKB</fullName>
    </submittedName>
</protein>
<feature type="transmembrane region" description="Helical" evidence="8">
    <location>
        <begin position="20"/>
        <end position="41"/>
    </location>
</feature>
<feature type="transmembrane region" description="Helical" evidence="8">
    <location>
        <begin position="61"/>
        <end position="79"/>
    </location>
</feature>
<feature type="transmembrane region" description="Helical" evidence="8">
    <location>
        <begin position="255"/>
        <end position="278"/>
    </location>
</feature>
<dbReference type="Proteomes" id="UP000186102">
    <property type="component" value="Unassembled WGS sequence"/>
</dbReference>
<gene>
    <name evidence="9" type="ORF">DSOL_0241</name>
</gene>
<feature type="transmembrane region" description="Helical" evidence="8">
    <location>
        <begin position="321"/>
        <end position="338"/>
    </location>
</feature>
<feature type="transmembrane region" description="Helical" evidence="8">
    <location>
        <begin position="201"/>
        <end position="227"/>
    </location>
</feature>
<evidence type="ECO:0000256" key="4">
    <source>
        <dbReference type="ARBA" id="ARBA00022544"/>
    </source>
</evidence>
<dbReference type="PANTHER" id="PTHR34975:SF2">
    <property type="entry name" value="SPORE GERMINATION PROTEIN A2"/>
    <property type="match status" value="1"/>
</dbReference>
<keyword evidence="7 8" id="KW-0472">Membrane</keyword>
<evidence type="ECO:0000256" key="5">
    <source>
        <dbReference type="ARBA" id="ARBA00022692"/>
    </source>
</evidence>
<proteinExistence type="inferred from homology"/>
<keyword evidence="3" id="KW-0813">Transport</keyword>
<name>A0A1Q8R359_9FIRM</name>
<dbReference type="GO" id="GO:0016020">
    <property type="term" value="C:membrane"/>
    <property type="evidence" value="ECO:0007669"/>
    <property type="project" value="UniProtKB-SubCell"/>
</dbReference>
<dbReference type="InterPro" id="IPR004761">
    <property type="entry name" value="Spore_GerAB"/>
</dbReference>
<evidence type="ECO:0000256" key="1">
    <source>
        <dbReference type="ARBA" id="ARBA00004141"/>
    </source>
</evidence>
<evidence type="ECO:0000313" key="10">
    <source>
        <dbReference type="Proteomes" id="UP000186102"/>
    </source>
</evidence>
<evidence type="ECO:0000313" key="9">
    <source>
        <dbReference type="EMBL" id="OLN34063.1"/>
    </source>
</evidence>
<feature type="transmembrane region" description="Helical" evidence="8">
    <location>
        <begin position="164"/>
        <end position="189"/>
    </location>
</feature>
<reference evidence="9 10" key="1">
    <citation type="submission" date="2016-09" db="EMBL/GenBank/DDBJ databases">
        <title>Complete genome of Desulfosporosinus sp. OL.</title>
        <authorList>
            <person name="Mardanov A."/>
            <person name="Beletsky A."/>
            <person name="Panova A."/>
            <person name="Karnachuk O."/>
            <person name="Ravin N."/>
        </authorList>
    </citation>
    <scope>NUCLEOTIDE SEQUENCE [LARGE SCALE GENOMIC DNA]</scope>
    <source>
        <strain evidence="9 10">OL</strain>
    </source>
</reference>
<sequence length="346" mass="37892">MGTTFLPVASIVTVASGRDGWMTVLPGFAVGIPYGLMVLSLLSQYPSKNLLQITEILLGKWMGKIIGVIYILITGYFGGLLLGQTGDIYESSIMPLTPIWLFYLGGLLLVFYLVSFGIEVFARFSEVIFPIIVIALALNIGLSIPRIEQGELLPILSEGLIPLFWGGLKVAPFAMEYILFLAGILTFLPTGVKELGQLKTGVWRAVFLVGTLDMLVVLIQILVFGPIETTRLVYGLLVLGKMVEVSRTVAGVESLFLGVWLGALVIKISAFFFTATWGLETVFYLKGLKWRLATGVVFLGIAFGFIRGPNLIREISLVDDYLILPFASVWILTLWGVSRWKKGAGV</sequence>
<evidence type="ECO:0000256" key="2">
    <source>
        <dbReference type="ARBA" id="ARBA00007998"/>
    </source>
</evidence>
<evidence type="ECO:0000256" key="7">
    <source>
        <dbReference type="ARBA" id="ARBA00023136"/>
    </source>
</evidence>
<evidence type="ECO:0000256" key="8">
    <source>
        <dbReference type="SAM" id="Phobius"/>
    </source>
</evidence>
<evidence type="ECO:0000256" key="6">
    <source>
        <dbReference type="ARBA" id="ARBA00022989"/>
    </source>
</evidence>
<comment type="subcellular location">
    <subcellularLocation>
        <location evidence="1">Membrane</location>
        <topology evidence="1">Multi-pass membrane protein</topology>
    </subcellularLocation>
</comment>
<feature type="transmembrane region" description="Helical" evidence="8">
    <location>
        <begin position="99"/>
        <end position="120"/>
    </location>
</feature>
<dbReference type="PANTHER" id="PTHR34975">
    <property type="entry name" value="SPORE GERMINATION PROTEIN A2"/>
    <property type="match status" value="1"/>
</dbReference>
<evidence type="ECO:0000256" key="3">
    <source>
        <dbReference type="ARBA" id="ARBA00022448"/>
    </source>
</evidence>
<keyword evidence="6 8" id="KW-1133">Transmembrane helix</keyword>
<dbReference type="AlphaFoldDB" id="A0A1Q8R359"/>
<accession>A0A1Q8R359</accession>
<comment type="caution">
    <text evidence="9">The sequence shown here is derived from an EMBL/GenBank/DDBJ whole genome shotgun (WGS) entry which is preliminary data.</text>
</comment>
<keyword evidence="10" id="KW-1185">Reference proteome</keyword>
<dbReference type="GO" id="GO:0009847">
    <property type="term" value="P:spore germination"/>
    <property type="evidence" value="ECO:0007669"/>
    <property type="project" value="InterPro"/>
</dbReference>
<comment type="similarity">
    <text evidence="2">Belongs to the amino acid-polyamine-organocation (APC) superfamily. Spore germination protein (SGP) (TC 2.A.3.9) family.</text>
</comment>
<keyword evidence="5 8" id="KW-0812">Transmembrane</keyword>
<feature type="transmembrane region" description="Helical" evidence="8">
    <location>
        <begin position="290"/>
        <end position="309"/>
    </location>
</feature>